<dbReference type="EMBL" id="LIAE01007036">
    <property type="protein sequence ID" value="PAV82659.1"/>
    <property type="molecule type" value="Genomic_DNA"/>
</dbReference>
<evidence type="ECO:0000313" key="3">
    <source>
        <dbReference type="Proteomes" id="UP000218231"/>
    </source>
</evidence>
<comment type="caution">
    <text evidence="2">The sequence shown here is derived from an EMBL/GenBank/DDBJ whole genome shotgun (WGS) entry which is preliminary data.</text>
</comment>
<name>A0A2A2L8Z1_9BILA</name>
<proteinExistence type="predicted"/>
<evidence type="ECO:0000256" key="1">
    <source>
        <dbReference type="SAM" id="MobiDB-lite"/>
    </source>
</evidence>
<dbReference type="Proteomes" id="UP000218231">
    <property type="component" value="Unassembled WGS sequence"/>
</dbReference>
<organism evidence="2 3">
    <name type="scientific">Diploscapter pachys</name>
    <dbReference type="NCBI Taxonomy" id="2018661"/>
    <lineage>
        <taxon>Eukaryota</taxon>
        <taxon>Metazoa</taxon>
        <taxon>Ecdysozoa</taxon>
        <taxon>Nematoda</taxon>
        <taxon>Chromadorea</taxon>
        <taxon>Rhabditida</taxon>
        <taxon>Rhabditina</taxon>
        <taxon>Rhabditomorpha</taxon>
        <taxon>Rhabditoidea</taxon>
        <taxon>Rhabditidae</taxon>
        <taxon>Diploscapter</taxon>
    </lineage>
</organism>
<evidence type="ECO:0000313" key="2">
    <source>
        <dbReference type="EMBL" id="PAV82659.1"/>
    </source>
</evidence>
<accession>A0A2A2L8Z1</accession>
<protein>
    <submittedName>
        <fullName evidence="2">Uncharacterized protein</fullName>
    </submittedName>
</protein>
<keyword evidence="3" id="KW-1185">Reference proteome</keyword>
<feature type="region of interest" description="Disordered" evidence="1">
    <location>
        <begin position="179"/>
        <end position="198"/>
    </location>
</feature>
<sequence>MWIVFQALSPNTPKEFWVRAKRQQCRCVRNQNGNGLTCSCAQTPTDPNVAAAHLNSILADDVASQQQDLANQIAQQQTQQMAQSGQSGIGSSCCRCACLQIVFHGNPQYQCQCADNTGTTIPTTVVPTLPPITSTTTQAPITVIPTTTTQAPIITTVPTVGTTQPPVVTTAPPTVITTQTLPPSIQTLPPSTQTLPPITSTTPAYYPTTQTQANHCQCIMIRISSPSSAQYQCACPTQELTSTSVPVVTTTLPPVTLPPVTLPPVTQTQPPVIVTQPPVTATLPPVTLPPVTLPPVTLPPVTSTELVITTHQPTPTTTYPAVGTINATSEGCVCIEPTTQTIVPSCGCNCNCATLTVSVPYGVCCCPQQLSQGTQPQPILVDEGITNAAPTLAPVVPTPASILADASVAQTVQTVQTATDSTGVVSVPQQTPLEQTAVQTQPQQQQQQQYPLTTTCVMYVGVPAGPCTCLPQYDPCAPNICCLKARYRSIKPHQNRIAFEPPTTEPSMVDMMMHVLKKIKTNLNHHRRR</sequence>
<dbReference type="AlphaFoldDB" id="A0A2A2L8Z1"/>
<reference evidence="2 3" key="1">
    <citation type="journal article" date="2017" name="Curr. Biol.">
        <title>Genome architecture and evolution of a unichromosomal asexual nematode.</title>
        <authorList>
            <person name="Fradin H."/>
            <person name="Zegar C."/>
            <person name="Gutwein M."/>
            <person name="Lucas J."/>
            <person name="Kovtun M."/>
            <person name="Corcoran D."/>
            <person name="Baugh L.R."/>
            <person name="Kiontke K."/>
            <person name="Gunsalus K."/>
            <person name="Fitch D.H."/>
            <person name="Piano F."/>
        </authorList>
    </citation>
    <scope>NUCLEOTIDE SEQUENCE [LARGE SCALE GENOMIC DNA]</scope>
    <source>
        <strain evidence="2">PF1309</strain>
    </source>
</reference>
<dbReference type="STRING" id="2018661.A0A2A2L8Z1"/>
<gene>
    <name evidence="2" type="ORF">WR25_05874</name>
</gene>
<dbReference type="OrthoDB" id="5870024at2759"/>